<feature type="domain" description="Aminoglycoside phosphotransferase" evidence="1">
    <location>
        <begin position="170"/>
        <end position="391"/>
    </location>
</feature>
<dbReference type="OrthoDB" id="5404599at2759"/>
<dbReference type="Proteomes" id="UP000054007">
    <property type="component" value="Unassembled WGS sequence"/>
</dbReference>
<evidence type="ECO:0000313" key="3">
    <source>
        <dbReference type="Proteomes" id="UP000054007"/>
    </source>
</evidence>
<dbReference type="STRING" id="1314674.A0A0D7B137"/>
<protein>
    <recommendedName>
        <fullName evidence="1">Aminoglycoside phosphotransferase domain-containing protein</fullName>
    </recommendedName>
</protein>
<evidence type="ECO:0000313" key="2">
    <source>
        <dbReference type="EMBL" id="KIY64177.1"/>
    </source>
</evidence>
<dbReference type="EMBL" id="KN880650">
    <property type="protein sequence ID" value="KIY64177.1"/>
    <property type="molecule type" value="Genomic_DNA"/>
</dbReference>
<dbReference type="PANTHER" id="PTHR21310">
    <property type="entry name" value="AMINOGLYCOSIDE PHOSPHOTRANSFERASE-RELATED-RELATED"/>
    <property type="match status" value="1"/>
</dbReference>
<accession>A0A0D7B137</accession>
<dbReference type="InterPro" id="IPR002575">
    <property type="entry name" value="Aminoglycoside_PTrfase"/>
</dbReference>
<name>A0A0D7B137_9AGAR</name>
<dbReference type="InterPro" id="IPR051678">
    <property type="entry name" value="AGP_Transferase"/>
</dbReference>
<sequence>MSSGHNTPTTTKSLRFRLGQLAAGMIRTPTCDCEQAGQQSQHSAPTDDEKLTFVSTSNITIDHHGSAHNPLFEREREEFKRKDDSAAFCTAMIKVPQYIHTLSCIVASRVRSVCFQMSWNLWLLFPVTLRRRLYLHLQDTSNQDAFEACRLPGGLALKVTRNPFLEVSNLRFVEANTSIPVPHVYDWVPSQGNDVGDGVVIMTWIEGDNLWNWLADRTHFPDEYYTLVDYLENGEDVDIQGTIAKLETFTPDINLSDASFVVDDLRQAISQLRALKPPGDGRVCGLNGQPLKCLRYHGNRDVPHKLYPVKDVPTFHQILLNQVGWKSIRLPRILQIGEKVLAKHYEIRFAHSDLNPTNILIKDGRLAAIIDWEMAGWYPEYWEYTMLHLQNRNRKPLIAFWRHVNPCGQRYEEELEYERALWHSSGHTFIPPGVVEDDPYDAPVE</sequence>
<proteinExistence type="predicted"/>
<reference evidence="2 3" key="1">
    <citation type="journal article" date="2015" name="Fungal Genet. Biol.">
        <title>Evolution of novel wood decay mechanisms in Agaricales revealed by the genome sequences of Fistulina hepatica and Cylindrobasidium torrendii.</title>
        <authorList>
            <person name="Floudas D."/>
            <person name="Held B.W."/>
            <person name="Riley R."/>
            <person name="Nagy L.G."/>
            <person name="Koehler G."/>
            <person name="Ransdell A.S."/>
            <person name="Younus H."/>
            <person name="Chow J."/>
            <person name="Chiniquy J."/>
            <person name="Lipzen A."/>
            <person name="Tritt A."/>
            <person name="Sun H."/>
            <person name="Haridas S."/>
            <person name="LaButti K."/>
            <person name="Ohm R.A."/>
            <person name="Kues U."/>
            <person name="Blanchette R.A."/>
            <person name="Grigoriev I.V."/>
            <person name="Minto R.E."/>
            <person name="Hibbett D.S."/>
        </authorList>
    </citation>
    <scope>NUCLEOTIDE SEQUENCE [LARGE SCALE GENOMIC DNA]</scope>
    <source>
        <strain evidence="2 3">FP15055 ss-10</strain>
    </source>
</reference>
<dbReference type="InterPro" id="IPR011009">
    <property type="entry name" value="Kinase-like_dom_sf"/>
</dbReference>
<dbReference type="SUPFAM" id="SSF56112">
    <property type="entry name" value="Protein kinase-like (PK-like)"/>
    <property type="match status" value="1"/>
</dbReference>
<dbReference type="AlphaFoldDB" id="A0A0D7B137"/>
<organism evidence="2 3">
    <name type="scientific">Cylindrobasidium torrendii FP15055 ss-10</name>
    <dbReference type="NCBI Taxonomy" id="1314674"/>
    <lineage>
        <taxon>Eukaryota</taxon>
        <taxon>Fungi</taxon>
        <taxon>Dikarya</taxon>
        <taxon>Basidiomycota</taxon>
        <taxon>Agaricomycotina</taxon>
        <taxon>Agaricomycetes</taxon>
        <taxon>Agaricomycetidae</taxon>
        <taxon>Agaricales</taxon>
        <taxon>Marasmiineae</taxon>
        <taxon>Physalacriaceae</taxon>
        <taxon>Cylindrobasidium</taxon>
    </lineage>
</organism>
<evidence type="ECO:0000259" key="1">
    <source>
        <dbReference type="Pfam" id="PF01636"/>
    </source>
</evidence>
<dbReference type="PANTHER" id="PTHR21310:SF58">
    <property type="entry name" value="AMINOGLYCOSIDE PHOSPHOTRANSFERASE DOMAIN-CONTAINING PROTEIN"/>
    <property type="match status" value="1"/>
</dbReference>
<keyword evidence="3" id="KW-1185">Reference proteome</keyword>
<gene>
    <name evidence="2" type="ORF">CYLTODRAFT_425460</name>
</gene>
<dbReference type="Pfam" id="PF01636">
    <property type="entry name" value="APH"/>
    <property type="match status" value="1"/>
</dbReference>
<dbReference type="Gene3D" id="3.90.1200.10">
    <property type="match status" value="1"/>
</dbReference>